<dbReference type="AlphaFoldDB" id="A0AAC9ITF7"/>
<proteinExistence type="predicted"/>
<organism evidence="2 3">
    <name type="scientific">Polynucleobacter asymbioticus</name>
    <dbReference type="NCBI Taxonomy" id="576611"/>
    <lineage>
        <taxon>Bacteria</taxon>
        <taxon>Pseudomonadati</taxon>
        <taxon>Pseudomonadota</taxon>
        <taxon>Betaproteobacteria</taxon>
        <taxon>Burkholderiales</taxon>
        <taxon>Burkholderiaceae</taxon>
        <taxon>Polynucleobacter</taxon>
    </lineage>
</organism>
<protein>
    <recommendedName>
        <fullName evidence="1">Glucosamine inositolphosphorylceramide transferase 1 N-terminal domain-containing protein</fullName>
    </recommendedName>
</protein>
<sequence length="329" mass="37690">MLSSWKKWFAQEQWTIGLVNQSLEDIVNNGIIKPIEWLPALKSGFLADPHALILPDGRVEILAERFDFKHFKGEIVCATTPLQEVESAHFKPAVDLATHLSYPQRISWGKREILFCESWESNGIPIFSRADPCLPWTYQTSILQGQRVVDPTPFFHEGIWYLFYTLQNDRPNECLRVAYSTNLLQGWTQHTQSIIQSSKMGARPAGPICKLADGRLIRPGQDCSSTYGGAIALYEIIELTISTYREELIRVIEPQVGNWQSGLHTICGLGNQHTLVDGKRWLYSLLEIFRKLARQRMLKKRCKQNLKGFNSPASCATYKYFQHTKKCKE</sequence>
<accession>A0AAC9ITF7</accession>
<dbReference type="InterPro" id="IPR056442">
    <property type="entry name" value="GINT1_N"/>
</dbReference>
<gene>
    <name evidence="2" type="ORF">AOC25_02040</name>
</gene>
<dbReference type="SUPFAM" id="SSF75005">
    <property type="entry name" value="Arabinanase/levansucrase/invertase"/>
    <property type="match status" value="1"/>
</dbReference>
<evidence type="ECO:0000313" key="3">
    <source>
        <dbReference type="Proteomes" id="UP000182060"/>
    </source>
</evidence>
<name>A0AAC9ITF7_9BURK</name>
<dbReference type="RefSeq" id="WP_071538715.1">
    <property type="nucleotide sequence ID" value="NZ_CP015016.1"/>
</dbReference>
<dbReference type="EMBL" id="CP015017">
    <property type="protein sequence ID" value="APC00486.1"/>
    <property type="molecule type" value="Genomic_DNA"/>
</dbReference>
<dbReference type="Pfam" id="PF24793">
    <property type="entry name" value="GINT1_N"/>
    <property type="match status" value="1"/>
</dbReference>
<dbReference type="Gene3D" id="2.115.10.20">
    <property type="entry name" value="Glycosyl hydrolase domain, family 43"/>
    <property type="match status" value="1"/>
</dbReference>
<dbReference type="Proteomes" id="UP000182060">
    <property type="component" value="Chromosome"/>
</dbReference>
<feature type="domain" description="Glucosamine inositolphosphorylceramide transferase 1 N-terminal" evidence="1">
    <location>
        <begin position="41"/>
        <end position="247"/>
    </location>
</feature>
<reference evidence="2" key="1">
    <citation type="journal article" date="2017" name="Appl. Environ. Microbiol.">
        <title>Microdiversification of a pelagic Polynucleobacter species is mainly driven by acquisition of genomic islands from a partially interspecific gene pool.</title>
        <authorList>
            <person name="Hoetzinger M."/>
            <person name="Hahn M.W."/>
            <person name="Jezberova J."/>
            <person name="Schmidt J."/>
            <person name="Koll U."/>
        </authorList>
    </citation>
    <scope>NUCLEOTIDE SEQUENCE</scope>
    <source>
        <strain evidence="2">MWH-RechtKol4</strain>
    </source>
</reference>
<dbReference type="InterPro" id="IPR023296">
    <property type="entry name" value="Glyco_hydro_beta-prop_sf"/>
</dbReference>
<evidence type="ECO:0000313" key="2">
    <source>
        <dbReference type="EMBL" id="APC00486.1"/>
    </source>
</evidence>
<evidence type="ECO:0000259" key="1">
    <source>
        <dbReference type="Pfam" id="PF24793"/>
    </source>
</evidence>